<evidence type="ECO:0000313" key="4">
    <source>
        <dbReference type="EMBL" id="HEA86761.1"/>
    </source>
</evidence>
<dbReference type="InterPro" id="IPR000352">
    <property type="entry name" value="Pep_chain_release_fac_I"/>
</dbReference>
<gene>
    <name evidence="4" type="ORF">ENP94_01970</name>
</gene>
<evidence type="ECO:0000259" key="3">
    <source>
        <dbReference type="PROSITE" id="PS00745"/>
    </source>
</evidence>
<feature type="domain" description="Prokaryotic-type class I peptide chain release factors" evidence="3">
    <location>
        <begin position="33"/>
        <end position="49"/>
    </location>
</feature>
<evidence type="ECO:0000256" key="2">
    <source>
        <dbReference type="ARBA" id="ARBA00022946"/>
    </source>
</evidence>
<dbReference type="InterPro" id="IPR052405">
    <property type="entry name" value="Mito_Transl_Release_Factor"/>
</dbReference>
<accession>A0A7C1SCN4</accession>
<dbReference type="PROSITE" id="PS00745">
    <property type="entry name" value="RF_PROK_I"/>
    <property type="match status" value="1"/>
</dbReference>
<dbReference type="Gene3D" id="3.30.160.20">
    <property type="match status" value="1"/>
</dbReference>
<keyword evidence="2" id="KW-0809">Transit peptide</keyword>
<comment type="caution">
    <text evidence="4">The sequence shown here is derived from an EMBL/GenBank/DDBJ whole genome shotgun (WGS) entry which is preliminary data.</text>
</comment>
<comment type="similarity">
    <text evidence="1">Belongs to the prokaryotic/mitochondrial release factor family.</text>
</comment>
<dbReference type="SUPFAM" id="SSF75620">
    <property type="entry name" value="Release factor"/>
    <property type="match status" value="1"/>
</dbReference>
<sequence length="135" mass="15936">MRFGVSEQKEKDLLKRMEQLGIREDDLVEKFIRSSGPGGQHVNKVSTGVYLKHVPSGIEVKVTQERSQALNRFLARRLLVEKVEARILNIKTEKEREIARIRRQKRKRSRRSREKMLRLKHLVAEKKELRRAPAE</sequence>
<dbReference type="EMBL" id="DSLG01000002">
    <property type="protein sequence ID" value="HEA86761.1"/>
    <property type="molecule type" value="Genomic_DNA"/>
</dbReference>
<dbReference type="PANTHER" id="PTHR46203:SF1">
    <property type="entry name" value="MITOCHONDRIAL TRANSLATION RELEASE FACTOR IN RESCUE"/>
    <property type="match status" value="1"/>
</dbReference>
<reference evidence="4" key="1">
    <citation type="journal article" date="2020" name="mSystems">
        <title>Genome- and Community-Level Interaction Insights into Carbon Utilization and Element Cycling Functions of Hydrothermarchaeota in Hydrothermal Sediment.</title>
        <authorList>
            <person name="Zhou Z."/>
            <person name="Liu Y."/>
            <person name="Xu W."/>
            <person name="Pan J."/>
            <person name="Luo Z.H."/>
            <person name="Li M."/>
        </authorList>
    </citation>
    <scope>NUCLEOTIDE SEQUENCE [LARGE SCALE GENOMIC DNA]</scope>
    <source>
        <strain evidence="4">SpSt-265</strain>
    </source>
</reference>
<name>A0A7C1SCN4_UNCW3</name>
<organism evidence="4">
    <name type="scientific">candidate division WOR-3 bacterium</name>
    <dbReference type="NCBI Taxonomy" id="2052148"/>
    <lineage>
        <taxon>Bacteria</taxon>
        <taxon>Bacteria division WOR-3</taxon>
    </lineage>
</organism>
<dbReference type="AlphaFoldDB" id="A0A7C1SCN4"/>
<evidence type="ECO:0000256" key="1">
    <source>
        <dbReference type="ARBA" id="ARBA00010835"/>
    </source>
</evidence>
<protein>
    <submittedName>
        <fullName evidence="4">Peptide chain release factor-like protein</fullName>
    </submittedName>
</protein>
<dbReference type="InterPro" id="IPR045853">
    <property type="entry name" value="Pep_chain_release_fac_I_sf"/>
</dbReference>
<dbReference type="GO" id="GO:0003747">
    <property type="term" value="F:translation release factor activity"/>
    <property type="evidence" value="ECO:0007669"/>
    <property type="project" value="InterPro"/>
</dbReference>
<dbReference type="PANTHER" id="PTHR46203">
    <property type="entry name" value="PROBABLE PEPTIDE CHAIN RELEASE FACTOR C12ORF65"/>
    <property type="match status" value="1"/>
</dbReference>
<dbReference type="Pfam" id="PF00472">
    <property type="entry name" value="RF-1"/>
    <property type="match status" value="1"/>
</dbReference>
<proteinExistence type="inferred from homology"/>